<dbReference type="Gene3D" id="3.20.20.80">
    <property type="entry name" value="Glycosidases"/>
    <property type="match status" value="1"/>
</dbReference>
<evidence type="ECO:0000256" key="3">
    <source>
        <dbReference type="ARBA" id="ARBA00023295"/>
    </source>
</evidence>
<evidence type="ECO:0008006" key="9">
    <source>
        <dbReference type="Google" id="ProtNLM"/>
    </source>
</evidence>
<feature type="domain" description="Glycoside hydrolase family 5" evidence="5">
    <location>
        <begin position="68"/>
        <end position="365"/>
    </location>
</feature>
<comment type="similarity">
    <text evidence="1">Belongs to the glycosyl hydrolase 5 (cellulase A) family.</text>
</comment>
<dbReference type="InterPro" id="IPR017853">
    <property type="entry name" value="GH"/>
</dbReference>
<keyword evidence="8" id="KW-1185">Reference proteome</keyword>
<dbReference type="InterPro" id="IPR032466">
    <property type="entry name" value="Metal_Hydrolase"/>
</dbReference>
<evidence type="ECO:0000313" key="8">
    <source>
        <dbReference type="Proteomes" id="UP000192596"/>
    </source>
</evidence>
<dbReference type="SUPFAM" id="SSF51338">
    <property type="entry name" value="Composite domain of metallo-dependent hydrolases"/>
    <property type="match status" value="1"/>
</dbReference>
<dbReference type="GO" id="GO:0004553">
    <property type="term" value="F:hydrolase activity, hydrolyzing O-glycosyl compounds"/>
    <property type="evidence" value="ECO:0007669"/>
    <property type="project" value="InterPro"/>
</dbReference>
<dbReference type="STRING" id="1507870.A0A1V8TTA1"/>
<reference evidence="8" key="1">
    <citation type="submission" date="2017-03" db="EMBL/GenBank/DDBJ databases">
        <title>Genomes of endolithic fungi from Antarctica.</title>
        <authorList>
            <person name="Coleine C."/>
            <person name="Masonjones S."/>
            <person name="Stajich J.E."/>
        </authorList>
    </citation>
    <scope>NUCLEOTIDE SEQUENCE [LARGE SCALE GENOMIC DNA]</scope>
    <source>
        <strain evidence="8">CCFEE 5527</strain>
    </source>
</reference>
<dbReference type="EMBL" id="NAJO01000002">
    <property type="protein sequence ID" value="OQO14553.1"/>
    <property type="molecule type" value="Genomic_DNA"/>
</dbReference>
<gene>
    <name evidence="7" type="ORF">B0A48_01432</name>
</gene>
<dbReference type="AlphaFoldDB" id="A0A1V8TTA1"/>
<dbReference type="PANTHER" id="PTHR43135">
    <property type="entry name" value="ALPHA-D-RIBOSE 1-METHYLPHOSPHONATE 5-TRIPHOSPHATE DIPHOSPHATASE"/>
    <property type="match status" value="1"/>
</dbReference>
<dbReference type="SUPFAM" id="SSF51445">
    <property type="entry name" value="(Trans)glycosidases"/>
    <property type="match status" value="1"/>
</dbReference>
<dbReference type="Pfam" id="PF01979">
    <property type="entry name" value="Amidohydro_1"/>
    <property type="match status" value="1"/>
</dbReference>
<dbReference type="OrthoDB" id="5595695at2759"/>
<dbReference type="Gene3D" id="2.30.40.10">
    <property type="entry name" value="Urease, subunit C, domain 1"/>
    <property type="match status" value="1"/>
</dbReference>
<dbReference type="Proteomes" id="UP000192596">
    <property type="component" value="Unassembled WGS sequence"/>
</dbReference>
<dbReference type="GO" id="GO:0016810">
    <property type="term" value="F:hydrolase activity, acting on carbon-nitrogen (but not peptide) bonds"/>
    <property type="evidence" value="ECO:0007669"/>
    <property type="project" value="InterPro"/>
</dbReference>
<dbReference type="InParanoid" id="A0A1V8TTA1"/>
<evidence type="ECO:0000259" key="5">
    <source>
        <dbReference type="Pfam" id="PF00150"/>
    </source>
</evidence>
<evidence type="ECO:0000256" key="2">
    <source>
        <dbReference type="ARBA" id="ARBA00022801"/>
    </source>
</evidence>
<keyword evidence="4" id="KW-0732">Signal</keyword>
<feature type="signal peptide" evidence="4">
    <location>
        <begin position="1"/>
        <end position="22"/>
    </location>
</feature>
<keyword evidence="3" id="KW-0326">Glycosidase</keyword>
<evidence type="ECO:0000256" key="1">
    <source>
        <dbReference type="ARBA" id="ARBA00005641"/>
    </source>
</evidence>
<proteinExistence type="inferred from homology"/>
<keyword evidence="2" id="KW-0378">Hydrolase</keyword>
<organism evidence="7 8">
    <name type="scientific">Cryoendolithus antarcticus</name>
    <dbReference type="NCBI Taxonomy" id="1507870"/>
    <lineage>
        <taxon>Eukaryota</taxon>
        <taxon>Fungi</taxon>
        <taxon>Dikarya</taxon>
        <taxon>Ascomycota</taxon>
        <taxon>Pezizomycotina</taxon>
        <taxon>Dothideomycetes</taxon>
        <taxon>Dothideomycetidae</taxon>
        <taxon>Cladosporiales</taxon>
        <taxon>Cladosporiaceae</taxon>
        <taxon>Cryoendolithus</taxon>
    </lineage>
</organism>
<dbReference type="InterPro" id="IPR057744">
    <property type="entry name" value="OTAase-like"/>
</dbReference>
<feature type="chain" id="PRO_5013161800" description="Amidohydrolase-related domain-containing protein" evidence="4">
    <location>
        <begin position="23"/>
        <end position="849"/>
    </location>
</feature>
<dbReference type="InterPro" id="IPR001547">
    <property type="entry name" value="Glyco_hydro_5"/>
</dbReference>
<dbReference type="Pfam" id="PF00150">
    <property type="entry name" value="Cellulase"/>
    <property type="match status" value="1"/>
</dbReference>
<dbReference type="InterPro" id="IPR051781">
    <property type="entry name" value="Metallo-dep_Hydrolase"/>
</dbReference>
<feature type="domain" description="Amidohydrolase-related" evidence="6">
    <location>
        <begin position="477"/>
        <end position="830"/>
    </location>
</feature>
<protein>
    <recommendedName>
        <fullName evidence="9">Amidohydrolase-related domain-containing protein</fullName>
    </recommendedName>
</protein>
<evidence type="ECO:0000259" key="6">
    <source>
        <dbReference type="Pfam" id="PF01979"/>
    </source>
</evidence>
<dbReference type="InterPro" id="IPR011059">
    <property type="entry name" value="Metal-dep_hydrolase_composite"/>
</dbReference>
<dbReference type="FunCoup" id="A0A1V8TTA1">
    <property type="interactions" value="18"/>
</dbReference>
<evidence type="ECO:0000313" key="7">
    <source>
        <dbReference type="EMBL" id="OQO14553.1"/>
    </source>
</evidence>
<dbReference type="SUPFAM" id="SSF51556">
    <property type="entry name" value="Metallo-dependent hydrolases"/>
    <property type="match status" value="1"/>
</dbReference>
<dbReference type="CDD" id="cd01299">
    <property type="entry name" value="Met_dep_hydrolase_A"/>
    <property type="match status" value="1"/>
</dbReference>
<name>A0A1V8TTA1_9PEZI</name>
<accession>A0A1V8TTA1</accession>
<sequence>MVHLISPWHIVLLAVIPTNVASEIIRGVNLGGWLVTEEWITPSVFSSTRTNDEWSLCNALGKDKCRSQLENHWKTFFTRDDFVDIKATGLNAIRIPVGYWAVDVQEYEPYVGGQYPYLIQAVGWASELGLQVLIDLHGAPGSQNGQDNSGLIGPVLFPSNSTNSERSLTVLRNLTQEFTKDIYGSTVTGIELLNEPRLSDPNFPMTQLRSFYADAAEIVRNASTRPLNITFHDAFWGPSYWSNYDPTDSSSTAPANDLTLDTHQYYAFPPQNNLSHPEIIDSICGISQLLKRPASISGIPPTIVGEFSLEVGKPPTDFQPQDDDNLSQDQAQRTWYRLLFEAQNAAYAPSGPGQSSIGWYYWTWKTEWDIDTWSYRRGVADGYIPSDVSNASTYAFPVLGNGCVDSEFNYTAPSYRLTDATIIDPKDGALHTHCTIDICDGKIKRLSKASQWPSPKDEVLSWTQDPNLITIDLEGKFVIPGLIDCHIHLATPPGENGLKDTMHQDHDTALLRQTYLAGEMLKRGFTTVRDCGGAGLAIKEALAEGLVTGPRLFISGHGISQTGGHGDVRSAKDGEYACCGGNAKGLGRIADGVEQCLHAAREELRQGADFIKIMVSGGVVSATDQLTNLQYTPEEIRAFTKVASDAGTYVTAHAYTPAAIRNAVENGVMGIEHGNLIDEATAKLMADKGAFLTPTLVTYEAMASKEFGSFLPPAIAAKNLQVLEAGLKSVQIAVKAGVTMVYGTDLLGSLQVRQSGGFTLLRQAGQSSLQILQAATVNAAKRLRQEYSLGRIKEGFLADLLILDQNPMEDIEVLARPDKCLLAVFKDGRVLTSRWRKIPAEGNASASIR</sequence>
<dbReference type="Gene3D" id="3.20.20.140">
    <property type="entry name" value="Metal-dependent hydrolases"/>
    <property type="match status" value="1"/>
</dbReference>
<dbReference type="PANTHER" id="PTHR43135:SF3">
    <property type="entry name" value="ALPHA-D-RIBOSE 1-METHYLPHOSPHONATE 5-TRIPHOSPHATE DIPHOSPHATASE"/>
    <property type="match status" value="1"/>
</dbReference>
<dbReference type="GO" id="GO:0000272">
    <property type="term" value="P:polysaccharide catabolic process"/>
    <property type="evidence" value="ECO:0007669"/>
    <property type="project" value="InterPro"/>
</dbReference>
<comment type="caution">
    <text evidence="7">The sequence shown here is derived from an EMBL/GenBank/DDBJ whole genome shotgun (WGS) entry which is preliminary data.</text>
</comment>
<dbReference type="InterPro" id="IPR006680">
    <property type="entry name" value="Amidohydro-rel"/>
</dbReference>
<evidence type="ECO:0000256" key="4">
    <source>
        <dbReference type="SAM" id="SignalP"/>
    </source>
</evidence>